<keyword evidence="4 9" id="KW-0547">Nucleotide-binding</keyword>
<dbReference type="PROSITE" id="PS00177">
    <property type="entry name" value="TOPOISOMERASE_II"/>
    <property type="match status" value="1"/>
</dbReference>
<dbReference type="Proteomes" id="UP000499080">
    <property type="component" value="Unassembled WGS sequence"/>
</dbReference>
<feature type="domain" description="DNA topoisomerase type IIA subunit B" evidence="10">
    <location>
        <begin position="241"/>
        <end position="399"/>
    </location>
</feature>
<dbReference type="InterPro" id="IPR014721">
    <property type="entry name" value="Ribsml_uS5_D2-typ_fold_subgr"/>
</dbReference>
<dbReference type="GO" id="GO:0003677">
    <property type="term" value="F:DNA binding"/>
    <property type="evidence" value="ECO:0007669"/>
    <property type="project" value="UniProtKB-UniRule"/>
</dbReference>
<comment type="cofactor">
    <cofactor evidence="2">
        <name>Mg(2+)</name>
        <dbReference type="ChEBI" id="CHEBI:18420"/>
    </cofactor>
</comment>
<comment type="similarity">
    <text evidence="3 9">Belongs to the type II topoisomerase family.</text>
</comment>
<dbReference type="InterPro" id="IPR013506">
    <property type="entry name" value="Topo_IIA_bsu_dom2"/>
</dbReference>
<dbReference type="InterPro" id="IPR013760">
    <property type="entry name" value="Topo_IIA-like_dom_sf"/>
</dbReference>
<evidence type="ECO:0000256" key="7">
    <source>
        <dbReference type="ARBA" id="ARBA00023125"/>
    </source>
</evidence>
<comment type="subunit">
    <text evidence="9">Homodimer.</text>
</comment>
<dbReference type="Gene3D" id="3.30.230.10">
    <property type="match status" value="1"/>
</dbReference>
<dbReference type="AlphaFoldDB" id="A0A4Y2ME72"/>
<comment type="catalytic activity">
    <reaction evidence="1 9">
        <text>ATP-dependent breakage, passage and rejoining of double-stranded DNA.</text>
        <dbReference type="EC" id="5.6.2.2"/>
    </reaction>
</comment>
<dbReference type="GO" id="GO:0000819">
    <property type="term" value="P:sister chromatid segregation"/>
    <property type="evidence" value="ECO:0007669"/>
    <property type="project" value="TreeGrafter"/>
</dbReference>
<dbReference type="OrthoDB" id="6499733at2759"/>
<evidence type="ECO:0000313" key="12">
    <source>
        <dbReference type="EMBL" id="GBN23976.1"/>
    </source>
</evidence>
<dbReference type="SUPFAM" id="SSF54211">
    <property type="entry name" value="Ribosomal protein S5 domain 2-like"/>
    <property type="match status" value="1"/>
</dbReference>
<sequence>MDKKNIKEVYTKHTSLEHILLRPDTYIGSLNKISEEKWILETAHSVKRNITFSPGLLQIFDEILLNACDNKTRDKNMNVLKIHIDQKRSQISIFNNGKCIPIEIHEEENCYIPTLLFKTLLTSSNYDDKDRKLTAGRNGFGAKLCNIFSKKLIVETASKDSEKKFTQIFEDNMKNETEPDVQPYLGSDFTRITFYPDLDKFFMTHLDSDIICLMSKRAFDIAGCTPDVKVILNDKTIPVRNFKDYVDLYFKGNEDVNEDLKIMHTIVNDRWEIAVTLSDSGPQHTSFVNSIATNEGGSHVKMVIDKISSKILDIIRKKWKNFRKAGEIQKYLWAFINFQVENPAFYSQIKDRLTTPAENFSDTFNVPQKFVDELNESGMIEIIISKIKSKAEREEEKKRSGKKVKKLKGISKLEEANLAASDQSRKCTLILTEGDSAKSLAVSGLSVIGRDKYRVFPLKGKNLM</sequence>
<dbReference type="Pfam" id="PF00204">
    <property type="entry name" value="DNA_gyraseB"/>
    <property type="match status" value="1"/>
</dbReference>
<reference evidence="12 13" key="1">
    <citation type="journal article" date="2019" name="Sci. Rep.">
        <title>Orb-weaving spider Araneus ventricosus genome elucidates the spidroin gene catalogue.</title>
        <authorList>
            <person name="Kono N."/>
            <person name="Nakamura H."/>
            <person name="Ohtoshi R."/>
            <person name="Moran D.A.P."/>
            <person name="Shinohara A."/>
            <person name="Yoshida Y."/>
            <person name="Fujiwara M."/>
            <person name="Mori M."/>
            <person name="Tomita M."/>
            <person name="Arakawa K."/>
        </authorList>
    </citation>
    <scope>NUCLEOTIDE SEQUENCE [LARGE SCALE GENOMIC DNA]</scope>
</reference>
<dbReference type="GO" id="GO:0003918">
    <property type="term" value="F:DNA topoisomerase type II (double strand cut, ATP-hydrolyzing) activity"/>
    <property type="evidence" value="ECO:0007669"/>
    <property type="project" value="UniProtKB-UniRule"/>
</dbReference>
<dbReference type="InterPro" id="IPR036890">
    <property type="entry name" value="HATPase_C_sf"/>
</dbReference>
<dbReference type="SUPFAM" id="SSF56719">
    <property type="entry name" value="Type II DNA topoisomerase"/>
    <property type="match status" value="1"/>
</dbReference>
<evidence type="ECO:0000313" key="13">
    <source>
        <dbReference type="Proteomes" id="UP000499080"/>
    </source>
</evidence>
<dbReference type="Pfam" id="PF02518">
    <property type="entry name" value="HATPase_c"/>
    <property type="match status" value="1"/>
</dbReference>
<dbReference type="InterPro" id="IPR050634">
    <property type="entry name" value="DNA_Topoisomerase_II"/>
</dbReference>
<dbReference type="EMBL" id="BGPR01007062">
    <property type="protein sequence ID" value="GBN23976.1"/>
    <property type="molecule type" value="Genomic_DNA"/>
</dbReference>
<evidence type="ECO:0000256" key="8">
    <source>
        <dbReference type="ARBA" id="ARBA00023235"/>
    </source>
</evidence>
<dbReference type="InterPro" id="IPR001241">
    <property type="entry name" value="Topo_IIA"/>
</dbReference>
<accession>A0A4Y2ME72</accession>
<evidence type="ECO:0000259" key="10">
    <source>
        <dbReference type="Pfam" id="PF00204"/>
    </source>
</evidence>
<dbReference type="PANTHER" id="PTHR10169">
    <property type="entry name" value="DNA TOPOISOMERASE/GYRASE"/>
    <property type="match status" value="1"/>
</dbReference>
<dbReference type="PRINTS" id="PR00418">
    <property type="entry name" value="TPI2FAMILY"/>
</dbReference>
<evidence type="ECO:0000256" key="2">
    <source>
        <dbReference type="ARBA" id="ARBA00001946"/>
    </source>
</evidence>
<evidence type="ECO:0000256" key="5">
    <source>
        <dbReference type="ARBA" id="ARBA00022840"/>
    </source>
</evidence>
<dbReference type="GO" id="GO:0005524">
    <property type="term" value="F:ATP binding"/>
    <property type="evidence" value="ECO:0007669"/>
    <property type="project" value="UniProtKB-UniRule"/>
</dbReference>
<dbReference type="InterPro" id="IPR013759">
    <property type="entry name" value="Topo_IIA_B_C"/>
</dbReference>
<evidence type="ECO:0000259" key="11">
    <source>
        <dbReference type="Pfam" id="PF02518"/>
    </source>
</evidence>
<dbReference type="GO" id="GO:0006265">
    <property type="term" value="P:DNA topological change"/>
    <property type="evidence" value="ECO:0007669"/>
    <property type="project" value="UniProtKB-UniRule"/>
</dbReference>
<keyword evidence="5 9" id="KW-0067">ATP-binding</keyword>
<gene>
    <name evidence="12" type="primary">TOP2A_2</name>
    <name evidence="12" type="ORF">AVEN_122789_1</name>
</gene>
<dbReference type="InterPro" id="IPR003594">
    <property type="entry name" value="HATPase_dom"/>
</dbReference>
<dbReference type="InterPro" id="IPR020568">
    <property type="entry name" value="Ribosomal_Su5_D2-typ_SF"/>
</dbReference>
<dbReference type="PANTHER" id="PTHR10169:SF38">
    <property type="entry name" value="DNA TOPOISOMERASE 2"/>
    <property type="match status" value="1"/>
</dbReference>
<keyword evidence="7 9" id="KW-0238">DNA-binding</keyword>
<dbReference type="Gene3D" id="3.40.50.670">
    <property type="match status" value="1"/>
</dbReference>
<name>A0A4Y2ME72_ARAVE</name>
<comment type="function">
    <text evidence="9">Control of topological states of DNA by transient breakage and subsequent rejoining of DNA strands. Topoisomerase II makes double-strand breaks.</text>
</comment>
<dbReference type="GO" id="GO:0005634">
    <property type="term" value="C:nucleus"/>
    <property type="evidence" value="ECO:0007669"/>
    <property type="project" value="TreeGrafter"/>
</dbReference>
<evidence type="ECO:0000256" key="6">
    <source>
        <dbReference type="ARBA" id="ARBA00023029"/>
    </source>
</evidence>
<dbReference type="InterPro" id="IPR018522">
    <property type="entry name" value="TopoIIA_CS"/>
</dbReference>
<evidence type="ECO:0000256" key="1">
    <source>
        <dbReference type="ARBA" id="ARBA00000185"/>
    </source>
</evidence>
<protein>
    <recommendedName>
        <fullName evidence="9">DNA topoisomerase 2</fullName>
        <ecNumber evidence="9">5.6.2.2</ecNumber>
    </recommendedName>
</protein>
<dbReference type="EC" id="5.6.2.2" evidence="9"/>
<dbReference type="SUPFAM" id="SSF55874">
    <property type="entry name" value="ATPase domain of HSP90 chaperone/DNA topoisomerase II/histidine kinase"/>
    <property type="match status" value="1"/>
</dbReference>
<proteinExistence type="inferred from homology"/>
<keyword evidence="8 9" id="KW-0413">Isomerase</keyword>
<dbReference type="SMART" id="SM00433">
    <property type="entry name" value="TOP2c"/>
    <property type="match status" value="1"/>
</dbReference>
<comment type="caution">
    <text evidence="12">The sequence shown here is derived from an EMBL/GenBank/DDBJ whole genome shotgun (WGS) entry which is preliminary data.</text>
</comment>
<dbReference type="GO" id="GO:0000712">
    <property type="term" value="P:resolution of meiotic recombination intermediates"/>
    <property type="evidence" value="ECO:0007669"/>
    <property type="project" value="TreeGrafter"/>
</dbReference>
<dbReference type="FunFam" id="3.30.565.10:FF:000004">
    <property type="entry name" value="DNA topoisomerase 2"/>
    <property type="match status" value="1"/>
</dbReference>
<dbReference type="FunFam" id="3.40.50.670:FF:000001">
    <property type="entry name" value="DNA topoisomerase 2"/>
    <property type="match status" value="1"/>
</dbReference>
<evidence type="ECO:0000256" key="3">
    <source>
        <dbReference type="ARBA" id="ARBA00011080"/>
    </source>
</evidence>
<feature type="domain" description="Histidine kinase/HSP90-like ATPase" evidence="11">
    <location>
        <begin position="55"/>
        <end position="152"/>
    </location>
</feature>
<organism evidence="12 13">
    <name type="scientific">Araneus ventricosus</name>
    <name type="common">Orbweaver spider</name>
    <name type="synonym">Epeira ventricosa</name>
    <dbReference type="NCBI Taxonomy" id="182803"/>
    <lineage>
        <taxon>Eukaryota</taxon>
        <taxon>Metazoa</taxon>
        <taxon>Ecdysozoa</taxon>
        <taxon>Arthropoda</taxon>
        <taxon>Chelicerata</taxon>
        <taxon>Arachnida</taxon>
        <taxon>Araneae</taxon>
        <taxon>Araneomorphae</taxon>
        <taxon>Entelegynae</taxon>
        <taxon>Araneoidea</taxon>
        <taxon>Araneidae</taxon>
        <taxon>Araneus</taxon>
    </lineage>
</organism>
<dbReference type="Gene3D" id="3.30.565.10">
    <property type="entry name" value="Histidine kinase-like ATPase, C-terminal domain"/>
    <property type="match status" value="1"/>
</dbReference>
<keyword evidence="6 9" id="KW-0799">Topoisomerase</keyword>
<keyword evidence="13" id="KW-1185">Reference proteome</keyword>
<evidence type="ECO:0000256" key="4">
    <source>
        <dbReference type="ARBA" id="ARBA00022741"/>
    </source>
</evidence>
<evidence type="ECO:0000256" key="9">
    <source>
        <dbReference type="RuleBase" id="RU362094"/>
    </source>
</evidence>